<keyword evidence="3" id="KW-1185">Reference proteome</keyword>
<accession>A0A1H9MD32</accession>
<protein>
    <recommendedName>
        <fullName evidence="4">1,4-alpha-glucan branching enzyme</fullName>
    </recommendedName>
</protein>
<gene>
    <name evidence="2" type="ORF">SAMN05216548_11360</name>
</gene>
<reference evidence="2 3" key="1">
    <citation type="submission" date="2016-10" db="EMBL/GenBank/DDBJ databases">
        <authorList>
            <person name="de Groot N.N."/>
        </authorList>
    </citation>
    <scope>NUCLEOTIDE SEQUENCE [LARGE SCALE GENOMIC DNA]</scope>
    <source>
        <strain evidence="2 3">A52C2</strain>
    </source>
</reference>
<proteinExistence type="predicted"/>
<feature type="region of interest" description="Disordered" evidence="1">
    <location>
        <begin position="1"/>
        <end position="41"/>
    </location>
</feature>
<dbReference type="RefSeq" id="WP_092498249.1">
    <property type="nucleotide sequence ID" value="NZ_FOFG01000013.1"/>
</dbReference>
<evidence type="ECO:0000313" key="2">
    <source>
        <dbReference type="EMBL" id="SER21365.1"/>
    </source>
</evidence>
<evidence type="ECO:0000256" key="1">
    <source>
        <dbReference type="SAM" id="MobiDB-lite"/>
    </source>
</evidence>
<name>A0A1H9MD32_9HYPH</name>
<dbReference type="Proteomes" id="UP000199647">
    <property type="component" value="Unassembled WGS sequence"/>
</dbReference>
<evidence type="ECO:0000313" key="3">
    <source>
        <dbReference type="Proteomes" id="UP000199647"/>
    </source>
</evidence>
<sequence length="91" mass="10358">MSSAEKITDHKKIRKWAEDRGGRPSVAKGTEKGGEGAGVLRFDFGPKEDSLEEIDWDAFFETFEEKKLALLAQEKTADGKESRFFKFVERD</sequence>
<dbReference type="STRING" id="1855383.SAMN05216548_11360"/>
<dbReference type="EMBL" id="FOFG01000013">
    <property type="protein sequence ID" value="SER21365.1"/>
    <property type="molecule type" value="Genomic_DNA"/>
</dbReference>
<evidence type="ECO:0008006" key="4">
    <source>
        <dbReference type="Google" id="ProtNLM"/>
    </source>
</evidence>
<organism evidence="2 3">
    <name type="scientific">Faunimonas pinastri</name>
    <dbReference type="NCBI Taxonomy" id="1855383"/>
    <lineage>
        <taxon>Bacteria</taxon>
        <taxon>Pseudomonadati</taxon>
        <taxon>Pseudomonadota</taxon>
        <taxon>Alphaproteobacteria</taxon>
        <taxon>Hyphomicrobiales</taxon>
        <taxon>Afifellaceae</taxon>
        <taxon>Faunimonas</taxon>
    </lineage>
</organism>
<dbReference type="OrthoDB" id="9808866at2"/>
<feature type="compositionally biased region" description="Basic and acidic residues" evidence="1">
    <location>
        <begin position="1"/>
        <end position="22"/>
    </location>
</feature>
<dbReference type="AlphaFoldDB" id="A0A1H9MD32"/>